<accession>A0AAV4P5V1</accession>
<feature type="region of interest" description="Disordered" evidence="1">
    <location>
        <begin position="1"/>
        <end position="60"/>
    </location>
</feature>
<evidence type="ECO:0000313" key="3">
    <source>
        <dbReference type="Proteomes" id="UP001054945"/>
    </source>
</evidence>
<comment type="caution">
    <text evidence="2">The sequence shown here is derived from an EMBL/GenBank/DDBJ whole genome shotgun (WGS) entry which is preliminary data.</text>
</comment>
<dbReference type="AlphaFoldDB" id="A0AAV4P5V1"/>
<name>A0AAV4P5V1_CAEEX</name>
<dbReference type="Proteomes" id="UP001054945">
    <property type="component" value="Unassembled WGS sequence"/>
</dbReference>
<dbReference type="EMBL" id="BPLR01004123">
    <property type="protein sequence ID" value="GIX92409.1"/>
    <property type="molecule type" value="Genomic_DNA"/>
</dbReference>
<keyword evidence="3" id="KW-1185">Reference proteome</keyword>
<proteinExistence type="predicted"/>
<gene>
    <name evidence="2" type="ORF">CEXT_787881</name>
</gene>
<evidence type="ECO:0000313" key="2">
    <source>
        <dbReference type="EMBL" id="GIX92409.1"/>
    </source>
</evidence>
<protein>
    <submittedName>
        <fullName evidence="2">Uncharacterized protein</fullName>
    </submittedName>
</protein>
<sequence>MPQGNRNPNVGMPQENGNPDCGMSQENRNESVGMPQENVNAGEMSLENGNTGGGMPPVGRDSRKYESSIYNLFVPSLTLVSEQFKNHGLEPIVFLAV</sequence>
<reference evidence="2 3" key="1">
    <citation type="submission" date="2021-06" db="EMBL/GenBank/DDBJ databases">
        <title>Caerostris extrusa draft genome.</title>
        <authorList>
            <person name="Kono N."/>
            <person name="Arakawa K."/>
        </authorList>
    </citation>
    <scope>NUCLEOTIDE SEQUENCE [LARGE SCALE GENOMIC DNA]</scope>
</reference>
<evidence type="ECO:0000256" key="1">
    <source>
        <dbReference type="SAM" id="MobiDB-lite"/>
    </source>
</evidence>
<organism evidence="2 3">
    <name type="scientific">Caerostris extrusa</name>
    <name type="common">Bark spider</name>
    <name type="synonym">Caerostris bankana</name>
    <dbReference type="NCBI Taxonomy" id="172846"/>
    <lineage>
        <taxon>Eukaryota</taxon>
        <taxon>Metazoa</taxon>
        <taxon>Ecdysozoa</taxon>
        <taxon>Arthropoda</taxon>
        <taxon>Chelicerata</taxon>
        <taxon>Arachnida</taxon>
        <taxon>Araneae</taxon>
        <taxon>Araneomorphae</taxon>
        <taxon>Entelegynae</taxon>
        <taxon>Araneoidea</taxon>
        <taxon>Araneidae</taxon>
        <taxon>Caerostris</taxon>
    </lineage>
</organism>